<organism evidence="2 3">
    <name type="scientific">Limobrevibacterium gyesilva</name>
    <dbReference type="NCBI Taxonomy" id="2991712"/>
    <lineage>
        <taxon>Bacteria</taxon>
        <taxon>Pseudomonadati</taxon>
        <taxon>Pseudomonadota</taxon>
        <taxon>Alphaproteobacteria</taxon>
        <taxon>Acetobacterales</taxon>
        <taxon>Acetobacteraceae</taxon>
        <taxon>Limobrevibacterium</taxon>
    </lineage>
</organism>
<evidence type="ECO:0000259" key="1">
    <source>
        <dbReference type="Pfam" id="PF05050"/>
    </source>
</evidence>
<sequence length="267" mass="28780">MIARNVLTLPADGFNELAVCRHGPMLFNKYDQYVGASLRKYGEFSPGEAELFAQVIGPGASVVEVGANIGAHTVGLSRLVGPAGVVHAFEPQRIVFQTLCANLALNNCANVHAHHAAVGAATGEILVPFLPPDRPANFGGLSLQGATQGEAVPLRRLDDLDLPACHLLKLDLEGMELEALQGGVRTVAAHRPFMYVENDRRERAEALIALLLSWNYRLYWHTPPLFSPRNFAGDSENIFGEIVSINMLCIAAELNITVQGLQPIALG</sequence>
<name>A0AA41YML3_9PROT</name>
<dbReference type="InterPro" id="IPR029063">
    <property type="entry name" value="SAM-dependent_MTases_sf"/>
</dbReference>
<gene>
    <name evidence="2" type="ORF">OL599_19100</name>
</gene>
<dbReference type="NCBIfam" id="TIGR01444">
    <property type="entry name" value="fkbM_fam"/>
    <property type="match status" value="1"/>
</dbReference>
<comment type="caution">
    <text evidence="2">The sequence shown here is derived from an EMBL/GenBank/DDBJ whole genome shotgun (WGS) entry which is preliminary data.</text>
</comment>
<dbReference type="AlphaFoldDB" id="A0AA41YML3"/>
<dbReference type="InterPro" id="IPR006342">
    <property type="entry name" value="FkbM_mtfrase"/>
</dbReference>
<dbReference type="GO" id="GO:0032259">
    <property type="term" value="P:methylation"/>
    <property type="evidence" value="ECO:0007669"/>
    <property type="project" value="UniProtKB-KW"/>
</dbReference>
<keyword evidence="2" id="KW-0808">Transferase</keyword>
<dbReference type="EMBL" id="JAPDNT010000022">
    <property type="protein sequence ID" value="MCW3476676.1"/>
    <property type="molecule type" value="Genomic_DNA"/>
</dbReference>
<protein>
    <submittedName>
        <fullName evidence="2">FkbM family methyltransferase</fullName>
    </submittedName>
</protein>
<keyword evidence="3" id="KW-1185">Reference proteome</keyword>
<dbReference type="Gene3D" id="3.40.50.150">
    <property type="entry name" value="Vaccinia Virus protein VP39"/>
    <property type="match status" value="1"/>
</dbReference>
<dbReference type="SUPFAM" id="SSF53335">
    <property type="entry name" value="S-adenosyl-L-methionine-dependent methyltransferases"/>
    <property type="match status" value="1"/>
</dbReference>
<dbReference type="Pfam" id="PF05050">
    <property type="entry name" value="Methyltransf_21"/>
    <property type="match status" value="1"/>
</dbReference>
<dbReference type="Proteomes" id="UP001165679">
    <property type="component" value="Unassembled WGS sequence"/>
</dbReference>
<reference evidence="2" key="2">
    <citation type="submission" date="2022-10" db="EMBL/GenBank/DDBJ databases">
        <authorList>
            <person name="Trinh H.N."/>
        </authorList>
    </citation>
    <scope>NUCLEOTIDE SEQUENCE</scope>
    <source>
        <strain evidence="2">RN2-1</strain>
    </source>
</reference>
<proteinExistence type="predicted"/>
<dbReference type="InterPro" id="IPR052514">
    <property type="entry name" value="SAM-dependent_MTase"/>
</dbReference>
<dbReference type="GO" id="GO:0008168">
    <property type="term" value="F:methyltransferase activity"/>
    <property type="evidence" value="ECO:0007669"/>
    <property type="project" value="UniProtKB-KW"/>
</dbReference>
<dbReference type="PANTHER" id="PTHR34203:SF15">
    <property type="entry name" value="SLL1173 PROTEIN"/>
    <property type="match status" value="1"/>
</dbReference>
<reference evidence="2" key="1">
    <citation type="submission" date="2022-09" db="EMBL/GenBank/DDBJ databases">
        <title>Rhodovastum sp. nov. RN2-1 isolated from soil in Seongnam, South Korea.</title>
        <authorList>
            <person name="Le N.T."/>
        </authorList>
    </citation>
    <scope>NUCLEOTIDE SEQUENCE</scope>
    <source>
        <strain evidence="2">RN2-1</strain>
    </source>
</reference>
<keyword evidence="2" id="KW-0489">Methyltransferase</keyword>
<dbReference type="RefSeq" id="WP_264715495.1">
    <property type="nucleotide sequence ID" value="NZ_JAPDNT010000022.1"/>
</dbReference>
<feature type="domain" description="Methyltransferase FkbM" evidence="1">
    <location>
        <begin position="64"/>
        <end position="218"/>
    </location>
</feature>
<dbReference type="PANTHER" id="PTHR34203">
    <property type="entry name" value="METHYLTRANSFERASE, FKBM FAMILY PROTEIN"/>
    <property type="match status" value="1"/>
</dbReference>
<accession>A0AA41YML3</accession>
<evidence type="ECO:0000313" key="2">
    <source>
        <dbReference type="EMBL" id="MCW3476676.1"/>
    </source>
</evidence>
<evidence type="ECO:0000313" key="3">
    <source>
        <dbReference type="Proteomes" id="UP001165679"/>
    </source>
</evidence>